<name>A0A9D4ZK25_ADICA</name>
<dbReference type="EMBL" id="JABFUD020000006">
    <property type="protein sequence ID" value="KAI5078503.1"/>
    <property type="molecule type" value="Genomic_DNA"/>
</dbReference>
<evidence type="ECO:0000313" key="2">
    <source>
        <dbReference type="Proteomes" id="UP000886520"/>
    </source>
</evidence>
<proteinExistence type="predicted"/>
<reference evidence="1" key="1">
    <citation type="submission" date="2021-01" db="EMBL/GenBank/DDBJ databases">
        <title>Adiantum capillus-veneris genome.</title>
        <authorList>
            <person name="Fang Y."/>
            <person name="Liao Q."/>
        </authorList>
    </citation>
    <scope>NUCLEOTIDE SEQUENCE</scope>
    <source>
        <strain evidence="1">H3</strain>
        <tissue evidence="1">Leaf</tissue>
    </source>
</reference>
<accession>A0A9D4ZK25</accession>
<dbReference type="AlphaFoldDB" id="A0A9D4ZK25"/>
<protein>
    <submittedName>
        <fullName evidence="1">Uncharacterized protein</fullName>
    </submittedName>
</protein>
<gene>
    <name evidence="1" type="ORF">GOP47_0006174</name>
</gene>
<organism evidence="1 2">
    <name type="scientific">Adiantum capillus-veneris</name>
    <name type="common">Maidenhair fern</name>
    <dbReference type="NCBI Taxonomy" id="13818"/>
    <lineage>
        <taxon>Eukaryota</taxon>
        <taxon>Viridiplantae</taxon>
        <taxon>Streptophyta</taxon>
        <taxon>Embryophyta</taxon>
        <taxon>Tracheophyta</taxon>
        <taxon>Polypodiopsida</taxon>
        <taxon>Polypodiidae</taxon>
        <taxon>Polypodiales</taxon>
        <taxon>Pteridineae</taxon>
        <taxon>Pteridaceae</taxon>
        <taxon>Vittarioideae</taxon>
        <taxon>Adiantum</taxon>
    </lineage>
</organism>
<evidence type="ECO:0000313" key="1">
    <source>
        <dbReference type="EMBL" id="KAI5078503.1"/>
    </source>
</evidence>
<dbReference type="Proteomes" id="UP000886520">
    <property type="component" value="Chromosome 6"/>
</dbReference>
<keyword evidence="2" id="KW-1185">Reference proteome</keyword>
<comment type="caution">
    <text evidence="1">The sequence shown here is derived from an EMBL/GenBank/DDBJ whole genome shotgun (WGS) entry which is preliminary data.</text>
</comment>
<sequence>MDELTMNRRWMFDGEELNATRALLTQRQSTPPKLAASSCLAVLCLVSCMPLSKGITTKSSCISKFLQVNLSALHTVVYD</sequence>